<dbReference type="OrthoDB" id="5295974at2"/>
<organism evidence="1 2">
    <name type="scientific">Ideonella dechloratans</name>
    <dbReference type="NCBI Taxonomy" id="36863"/>
    <lineage>
        <taxon>Bacteria</taxon>
        <taxon>Pseudomonadati</taxon>
        <taxon>Pseudomonadota</taxon>
        <taxon>Betaproteobacteria</taxon>
        <taxon>Burkholderiales</taxon>
        <taxon>Sphaerotilaceae</taxon>
        <taxon>Ideonella</taxon>
    </lineage>
</organism>
<reference evidence="1 2" key="1">
    <citation type="submission" date="2019-09" db="EMBL/GenBank/DDBJ databases">
        <title>Draft genome sequences of 48 bacterial type strains from the CCUG.</title>
        <authorList>
            <person name="Tunovic T."/>
            <person name="Pineiro-Iglesias B."/>
            <person name="Unosson C."/>
            <person name="Inganas E."/>
            <person name="Ohlen M."/>
            <person name="Cardew S."/>
            <person name="Jensie-Markopoulos S."/>
            <person name="Salva-Serra F."/>
            <person name="Jaen-Luchoro D."/>
            <person name="Karlsson R."/>
            <person name="Svensson-Stadler L."/>
            <person name="Chun J."/>
            <person name="Moore E."/>
        </authorList>
    </citation>
    <scope>NUCLEOTIDE SEQUENCE [LARGE SCALE GENOMIC DNA]</scope>
    <source>
        <strain evidence="1 2">CCUG 30977</strain>
    </source>
</reference>
<proteinExistence type="predicted"/>
<evidence type="ECO:0000313" key="2">
    <source>
        <dbReference type="Proteomes" id="UP000430120"/>
    </source>
</evidence>
<comment type="caution">
    <text evidence="1">The sequence shown here is derived from an EMBL/GenBank/DDBJ whole genome shotgun (WGS) entry which is preliminary data.</text>
</comment>
<dbReference type="EMBL" id="VZPB01000043">
    <property type="protein sequence ID" value="KAB0578087.1"/>
    <property type="molecule type" value="Genomic_DNA"/>
</dbReference>
<name>A0A643F953_IDEDE</name>
<dbReference type="Proteomes" id="UP000430120">
    <property type="component" value="Unassembled WGS sequence"/>
</dbReference>
<keyword evidence="2" id="KW-1185">Reference proteome</keyword>
<protein>
    <recommendedName>
        <fullName evidence="3">Phosphoglycerate mutase</fullName>
    </recommendedName>
</protein>
<sequence length="312" mass="34493">MQFVIAHASALSPAATQALSGLALPNLERLLARLSPVAPAAEDLGDELSLSAPHERALAQAWGWPVADGLLPLATLSARADGLAAEGEGWGLISPTHWHLGTEQVSLANPAELDLDEATARALFDVLRPLFEEDGWRLHWGAPTRWYVQHPQLASLPTASLDRVIGRNVDWWLNDHPAARQIRRLQAEVQMLLYTHPLNDEREARGQLPVNSFWLSGTGPALPPPATDAVTLDDRLRGPVLADDWAAWAEAWQALDATRIPELLARLDQGQPLRLTLCGERHVRHWAPQPQPWWRRLLPRARPHAAALLQDL</sequence>
<dbReference type="AlphaFoldDB" id="A0A643F953"/>
<accession>A0A643F953</accession>
<dbReference type="RefSeq" id="WP_151125067.1">
    <property type="nucleotide sequence ID" value="NZ_CP088081.1"/>
</dbReference>
<gene>
    <name evidence="1" type="ORF">F7Q92_15835</name>
</gene>
<evidence type="ECO:0008006" key="3">
    <source>
        <dbReference type="Google" id="ProtNLM"/>
    </source>
</evidence>
<evidence type="ECO:0000313" key="1">
    <source>
        <dbReference type="EMBL" id="KAB0578087.1"/>
    </source>
</evidence>